<keyword evidence="1" id="KW-0472">Membrane</keyword>
<dbReference type="RefSeq" id="WP_183331498.1">
    <property type="nucleotide sequence ID" value="NZ_BMHX01000001.1"/>
</dbReference>
<keyword evidence="3" id="KW-1185">Reference proteome</keyword>
<protein>
    <submittedName>
        <fullName evidence="2">Uncharacterized protein</fullName>
    </submittedName>
</protein>
<keyword evidence="1" id="KW-1133">Transmembrane helix</keyword>
<organism evidence="2 3">
    <name type="scientific">Chelatococcus composti</name>
    <dbReference type="NCBI Taxonomy" id="1743235"/>
    <lineage>
        <taxon>Bacteria</taxon>
        <taxon>Pseudomonadati</taxon>
        <taxon>Pseudomonadota</taxon>
        <taxon>Alphaproteobacteria</taxon>
        <taxon>Hyphomicrobiales</taxon>
        <taxon>Chelatococcaceae</taxon>
        <taxon>Chelatococcus</taxon>
    </lineage>
</organism>
<proteinExistence type="predicted"/>
<gene>
    <name evidence="2" type="ORF">HNQ73_000271</name>
</gene>
<evidence type="ECO:0000256" key="1">
    <source>
        <dbReference type="SAM" id="Phobius"/>
    </source>
</evidence>
<accession>A0A841KB02</accession>
<evidence type="ECO:0000313" key="2">
    <source>
        <dbReference type="EMBL" id="MBB6166663.1"/>
    </source>
</evidence>
<evidence type="ECO:0000313" key="3">
    <source>
        <dbReference type="Proteomes" id="UP000588017"/>
    </source>
</evidence>
<dbReference type="AlphaFoldDB" id="A0A841KB02"/>
<name>A0A841KB02_9HYPH</name>
<dbReference type="EMBL" id="JACHEH010000001">
    <property type="protein sequence ID" value="MBB6166663.1"/>
    <property type="molecule type" value="Genomic_DNA"/>
</dbReference>
<feature type="transmembrane region" description="Helical" evidence="1">
    <location>
        <begin position="43"/>
        <end position="64"/>
    </location>
</feature>
<dbReference type="Proteomes" id="UP000588017">
    <property type="component" value="Unassembled WGS sequence"/>
</dbReference>
<feature type="transmembrane region" description="Helical" evidence="1">
    <location>
        <begin position="12"/>
        <end position="37"/>
    </location>
</feature>
<comment type="caution">
    <text evidence="2">The sequence shown here is derived from an EMBL/GenBank/DDBJ whole genome shotgun (WGS) entry which is preliminary data.</text>
</comment>
<reference evidence="2 3" key="1">
    <citation type="submission" date="2020-08" db="EMBL/GenBank/DDBJ databases">
        <title>Genomic Encyclopedia of Type Strains, Phase IV (KMG-IV): sequencing the most valuable type-strain genomes for metagenomic binning, comparative biology and taxonomic classification.</title>
        <authorList>
            <person name="Goeker M."/>
        </authorList>
    </citation>
    <scope>NUCLEOTIDE SEQUENCE [LARGE SCALE GENOMIC DNA]</scope>
    <source>
        <strain evidence="2 3">DSM 101465</strain>
    </source>
</reference>
<sequence>MSIRFARKSTARITAVSAIILVGTEILGVAAATGWAIGGLMELGAVITLILTALLAAGGLAILWKFSRRVLDVELNSQSVEILDRQPAEKQRT</sequence>
<keyword evidence="1" id="KW-0812">Transmembrane</keyword>